<evidence type="ECO:0000259" key="3">
    <source>
        <dbReference type="PROSITE" id="PS51779"/>
    </source>
</evidence>
<protein>
    <recommendedName>
        <fullName evidence="3">POTRA domain-containing protein</fullName>
    </recommendedName>
</protein>
<evidence type="ECO:0000256" key="2">
    <source>
        <dbReference type="ARBA" id="ARBA00023136"/>
    </source>
</evidence>
<name>X1JZD8_9ZZZZ</name>
<feature type="non-terminal residue" evidence="4">
    <location>
        <position position="135"/>
    </location>
</feature>
<gene>
    <name evidence="4" type="ORF">S03H2_47952</name>
</gene>
<dbReference type="EMBL" id="BARU01030192">
    <property type="protein sequence ID" value="GAH75203.1"/>
    <property type="molecule type" value="Genomic_DNA"/>
</dbReference>
<organism evidence="4">
    <name type="scientific">marine sediment metagenome</name>
    <dbReference type="NCBI Taxonomy" id="412755"/>
    <lineage>
        <taxon>unclassified sequences</taxon>
        <taxon>metagenomes</taxon>
        <taxon>ecological metagenomes</taxon>
    </lineage>
</organism>
<evidence type="ECO:0000313" key="4">
    <source>
        <dbReference type="EMBL" id="GAH75203.1"/>
    </source>
</evidence>
<comment type="caution">
    <text evidence="4">The sequence shown here is derived from an EMBL/GenBank/DDBJ whole genome shotgun (WGS) entry which is preliminary data.</text>
</comment>
<dbReference type="GO" id="GO:0019867">
    <property type="term" value="C:outer membrane"/>
    <property type="evidence" value="ECO:0007669"/>
    <property type="project" value="InterPro"/>
</dbReference>
<dbReference type="InterPro" id="IPR010827">
    <property type="entry name" value="BamA/TamA_POTRA"/>
</dbReference>
<reference evidence="4" key="1">
    <citation type="journal article" date="2014" name="Front. Microbiol.">
        <title>High frequency of phylogenetically diverse reductive dehalogenase-homologous genes in deep subseafloor sedimentary metagenomes.</title>
        <authorList>
            <person name="Kawai M."/>
            <person name="Futagami T."/>
            <person name="Toyoda A."/>
            <person name="Takaki Y."/>
            <person name="Nishi S."/>
            <person name="Hori S."/>
            <person name="Arai W."/>
            <person name="Tsubouchi T."/>
            <person name="Morono Y."/>
            <person name="Uchiyama I."/>
            <person name="Ito T."/>
            <person name="Fujiyama A."/>
            <person name="Inagaki F."/>
            <person name="Takami H."/>
        </authorList>
    </citation>
    <scope>NUCLEOTIDE SEQUENCE</scope>
    <source>
        <strain evidence="4">Expedition CK06-06</strain>
    </source>
</reference>
<keyword evidence="2" id="KW-0472">Membrane</keyword>
<evidence type="ECO:0000256" key="1">
    <source>
        <dbReference type="ARBA" id="ARBA00004370"/>
    </source>
</evidence>
<comment type="subcellular location">
    <subcellularLocation>
        <location evidence="1">Membrane</location>
    </subcellularLocation>
</comment>
<accession>X1JZD8</accession>
<proteinExistence type="predicted"/>
<dbReference type="Pfam" id="PF07244">
    <property type="entry name" value="POTRA"/>
    <property type="match status" value="1"/>
</dbReference>
<sequence>MVYRPLRHLIVGVLALALVAHATGTLCARTGAPLTRITDIKITGLKRVPLEKVMQAIRLRQGDLFSFAAVDDDVRRLDALGLFYPTGIRVRREPYRDGVRLVFGLEERPLISHVKFVGNRAFSDKKLRQTVGLKD</sequence>
<dbReference type="InterPro" id="IPR034746">
    <property type="entry name" value="POTRA"/>
</dbReference>
<dbReference type="Gene3D" id="3.10.20.310">
    <property type="entry name" value="membrane protein fhac"/>
    <property type="match status" value="1"/>
</dbReference>
<feature type="domain" description="POTRA" evidence="3">
    <location>
        <begin position="35"/>
        <end position="108"/>
    </location>
</feature>
<dbReference type="AlphaFoldDB" id="X1JZD8"/>
<dbReference type="PROSITE" id="PS51779">
    <property type="entry name" value="POTRA"/>
    <property type="match status" value="1"/>
</dbReference>